<dbReference type="AlphaFoldDB" id="A0A6A6ZWA7"/>
<dbReference type="PANTHER" id="PTHR11552:SF213">
    <property type="entry name" value="DEHYDROGENASE, PUTATIVE-RELATED"/>
    <property type="match status" value="1"/>
</dbReference>
<accession>A0A6A6ZWA7</accession>
<dbReference type="PIRSF" id="PIRSF000137">
    <property type="entry name" value="Alcohol_oxidase"/>
    <property type="match status" value="1"/>
</dbReference>
<dbReference type="InterPro" id="IPR036188">
    <property type="entry name" value="FAD/NAD-bd_sf"/>
</dbReference>
<comment type="cofactor">
    <cofactor evidence="2">
        <name>FAD</name>
        <dbReference type="ChEBI" id="CHEBI:57692"/>
    </cofactor>
</comment>
<evidence type="ECO:0000256" key="2">
    <source>
        <dbReference type="PIRSR" id="PIRSR000137-2"/>
    </source>
</evidence>
<feature type="binding site" evidence="2">
    <location>
        <position position="330"/>
    </location>
    <ligand>
        <name>FAD</name>
        <dbReference type="ChEBI" id="CHEBI:57692"/>
    </ligand>
</feature>
<evidence type="ECO:0000256" key="3">
    <source>
        <dbReference type="SAM" id="SignalP"/>
    </source>
</evidence>
<feature type="chain" id="PRO_5025340107" evidence="3">
    <location>
        <begin position="20"/>
        <end position="681"/>
    </location>
</feature>
<evidence type="ECO:0000256" key="1">
    <source>
        <dbReference type="ARBA" id="ARBA00010790"/>
    </source>
</evidence>
<protein>
    <submittedName>
        <fullName evidence="5">Alcohol oxidase</fullName>
    </submittedName>
</protein>
<evidence type="ECO:0000313" key="6">
    <source>
        <dbReference type="Proteomes" id="UP000799424"/>
    </source>
</evidence>
<keyword evidence="6" id="KW-1185">Reference proteome</keyword>
<dbReference type="InterPro" id="IPR000172">
    <property type="entry name" value="GMC_OxRdtase_N"/>
</dbReference>
<dbReference type="Proteomes" id="UP000799424">
    <property type="component" value="Unassembled WGS sequence"/>
</dbReference>
<keyword evidence="2" id="KW-0285">Flavoprotein</keyword>
<name>A0A6A6ZWA7_9PLEO</name>
<reference evidence="5" key="1">
    <citation type="journal article" date="2020" name="Stud. Mycol.">
        <title>101 Dothideomycetes genomes: a test case for predicting lifestyles and emergence of pathogens.</title>
        <authorList>
            <person name="Haridas S."/>
            <person name="Albert R."/>
            <person name="Binder M."/>
            <person name="Bloem J."/>
            <person name="Labutti K."/>
            <person name="Salamov A."/>
            <person name="Andreopoulos B."/>
            <person name="Baker S."/>
            <person name="Barry K."/>
            <person name="Bills G."/>
            <person name="Bluhm B."/>
            <person name="Cannon C."/>
            <person name="Castanera R."/>
            <person name="Culley D."/>
            <person name="Daum C."/>
            <person name="Ezra D."/>
            <person name="Gonzalez J."/>
            <person name="Henrissat B."/>
            <person name="Kuo A."/>
            <person name="Liang C."/>
            <person name="Lipzen A."/>
            <person name="Lutzoni F."/>
            <person name="Magnuson J."/>
            <person name="Mondo S."/>
            <person name="Nolan M."/>
            <person name="Ohm R."/>
            <person name="Pangilinan J."/>
            <person name="Park H.-J."/>
            <person name="Ramirez L."/>
            <person name="Alfaro M."/>
            <person name="Sun H."/>
            <person name="Tritt A."/>
            <person name="Yoshinaga Y."/>
            <person name="Zwiers L.-H."/>
            <person name="Turgeon B."/>
            <person name="Goodwin S."/>
            <person name="Spatafora J."/>
            <person name="Crous P."/>
            <person name="Grigoriev I."/>
        </authorList>
    </citation>
    <scope>NUCLEOTIDE SEQUENCE</scope>
    <source>
        <strain evidence="5">CBS 113818</strain>
    </source>
</reference>
<dbReference type="PANTHER" id="PTHR11552">
    <property type="entry name" value="GLUCOSE-METHANOL-CHOLINE GMC OXIDOREDUCTASE"/>
    <property type="match status" value="1"/>
</dbReference>
<dbReference type="SUPFAM" id="SSF51905">
    <property type="entry name" value="FAD/NAD(P)-binding domain"/>
    <property type="match status" value="1"/>
</dbReference>
<evidence type="ECO:0000313" key="5">
    <source>
        <dbReference type="EMBL" id="KAF2824764.1"/>
    </source>
</evidence>
<evidence type="ECO:0000259" key="4">
    <source>
        <dbReference type="PROSITE" id="PS00624"/>
    </source>
</evidence>
<dbReference type="Gene3D" id="3.30.560.10">
    <property type="entry name" value="Glucose Oxidase, domain 3"/>
    <property type="match status" value="1"/>
</dbReference>
<dbReference type="EMBL" id="MU006229">
    <property type="protein sequence ID" value="KAF2824764.1"/>
    <property type="molecule type" value="Genomic_DNA"/>
</dbReference>
<keyword evidence="3" id="KW-0732">Signal</keyword>
<proteinExistence type="inferred from homology"/>
<dbReference type="InterPro" id="IPR012132">
    <property type="entry name" value="GMC_OxRdtase"/>
</dbReference>
<dbReference type="Pfam" id="PF05199">
    <property type="entry name" value="GMC_oxred_C"/>
    <property type="match status" value="1"/>
</dbReference>
<sequence>MIVLKAFALLSLLSSFGFARIIDGAEHTPFRGVNVKRSIANSTTDITLNDYEYVIVGSGPGGAPLAARLAIAGHKVLLLEAGDDQTNTTQYNVPALHAVASEYEPMRWDFFVKHFDNEAEMRKDTKLTYELPDGSRYTGASPPPNATPLGILYPRVGSLGGCSSHNALITTYPYNSDWQHIKDITRDDSWSPARMRKYYERLERSRYLPSSIAGHGYSGWLETSLTDLTLIVQDLKLISLVLAAATAMGRGLLGSLLTTVTGLAQTLARDINNPLPNRDSAEGMWQVPLAMKIPEYKRAGPVDFLHEVMNAKNSDGSRKYHLDVQLNTLVTTVRFNQSSDGKPKATGVNFLTGRSLYGADPRRQSGAAKGKGTQGAVTATREVILSAGAFNTPQILKLSGIGPKDELEKFGIEVVKELPGVGKNLQDRYEAAVVGQAPSKISLLKDCTFLEGDFDPCLEKWEKSPVAKGVYGTNGIAIAITKKASTSIHGNADLLVAGWPAYFNGYYPGYFGNATNGSNHWTWLTLKAEARNNAGTVTLRSADPQDVPEIRKRNFAVGGEEDLTALVEGMKYGRKIFESLIPLDGKFTEVWPGKQVQTDKQWREFAKYEAWGHHASCTCPIGADNDVNAVLDGNFKVRGVAGLRVVDASSFPKIPGTYLALPLYMLSEKASDVIIADAKTS</sequence>
<dbReference type="InterPro" id="IPR007867">
    <property type="entry name" value="GMC_OxRtase_C"/>
</dbReference>
<comment type="similarity">
    <text evidence="1">Belongs to the GMC oxidoreductase family.</text>
</comment>
<dbReference type="OrthoDB" id="269227at2759"/>
<dbReference type="Gene3D" id="3.50.50.60">
    <property type="entry name" value="FAD/NAD(P)-binding domain"/>
    <property type="match status" value="1"/>
</dbReference>
<gene>
    <name evidence="5" type="ORF">CC86DRAFT_325977</name>
</gene>
<dbReference type="PROSITE" id="PS00624">
    <property type="entry name" value="GMC_OXRED_2"/>
    <property type="match status" value="1"/>
</dbReference>
<keyword evidence="2" id="KW-0274">FAD</keyword>
<dbReference type="GO" id="GO:0050660">
    <property type="term" value="F:flavin adenine dinucleotide binding"/>
    <property type="evidence" value="ECO:0007669"/>
    <property type="project" value="InterPro"/>
</dbReference>
<dbReference type="Pfam" id="PF00732">
    <property type="entry name" value="GMC_oxred_N"/>
    <property type="match status" value="1"/>
</dbReference>
<dbReference type="GO" id="GO:0016614">
    <property type="term" value="F:oxidoreductase activity, acting on CH-OH group of donors"/>
    <property type="evidence" value="ECO:0007669"/>
    <property type="project" value="InterPro"/>
</dbReference>
<organism evidence="5 6">
    <name type="scientific">Ophiobolus disseminans</name>
    <dbReference type="NCBI Taxonomy" id="1469910"/>
    <lineage>
        <taxon>Eukaryota</taxon>
        <taxon>Fungi</taxon>
        <taxon>Dikarya</taxon>
        <taxon>Ascomycota</taxon>
        <taxon>Pezizomycotina</taxon>
        <taxon>Dothideomycetes</taxon>
        <taxon>Pleosporomycetidae</taxon>
        <taxon>Pleosporales</taxon>
        <taxon>Pleosporineae</taxon>
        <taxon>Phaeosphaeriaceae</taxon>
        <taxon>Ophiobolus</taxon>
    </lineage>
</organism>
<feature type="domain" description="Glucose-methanol-choline oxidoreductase N-terminal" evidence="4">
    <location>
        <begin position="388"/>
        <end position="402"/>
    </location>
</feature>
<feature type="signal peptide" evidence="3">
    <location>
        <begin position="1"/>
        <end position="19"/>
    </location>
</feature>
<dbReference type="SUPFAM" id="SSF54373">
    <property type="entry name" value="FAD-linked reductases, C-terminal domain"/>
    <property type="match status" value="1"/>
</dbReference>